<dbReference type="InterPro" id="IPR026569">
    <property type="entry name" value="Ribosomal_bL28"/>
</dbReference>
<evidence type="ECO:0000256" key="1">
    <source>
        <dbReference type="ARBA" id="ARBA00008760"/>
    </source>
</evidence>
<evidence type="ECO:0000313" key="6">
    <source>
        <dbReference type="Proteomes" id="UP000242474"/>
    </source>
</evidence>
<evidence type="ECO:0000256" key="3">
    <source>
        <dbReference type="ARBA" id="ARBA00023274"/>
    </source>
</evidence>
<dbReference type="EMBL" id="KZ303528">
    <property type="protein sequence ID" value="PIA13683.1"/>
    <property type="molecule type" value="Genomic_DNA"/>
</dbReference>
<keyword evidence="3" id="KW-0687">Ribonucleoprotein</keyword>
<dbReference type="FunFam" id="2.30.170.40:FF:000003">
    <property type="entry name" value="54S ribosomal protein L24"/>
    <property type="match status" value="1"/>
</dbReference>
<organism evidence="5 6">
    <name type="scientific">Coemansia reversa (strain ATCC 12441 / NRRL 1564)</name>
    <dbReference type="NCBI Taxonomy" id="763665"/>
    <lineage>
        <taxon>Eukaryota</taxon>
        <taxon>Fungi</taxon>
        <taxon>Fungi incertae sedis</taxon>
        <taxon>Zoopagomycota</taxon>
        <taxon>Kickxellomycotina</taxon>
        <taxon>Kickxellomycetes</taxon>
        <taxon>Kickxellales</taxon>
        <taxon>Kickxellaceae</taxon>
        <taxon>Coemansia</taxon>
    </lineage>
</organism>
<dbReference type="GO" id="GO:0005762">
    <property type="term" value="C:mitochondrial large ribosomal subunit"/>
    <property type="evidence" value="ECO:0007669"/>
    <property type="project" value="TreeGrafter"/>
</dbReference>
<keyword evidence="2" id="KW-0689">Ribosomal protein</keyword>
<dbReference type="SUPFAM" id="SSF143800">
    <property type="entry name" value="L28p-like"/>
    <property type="match status" value="1"/>
</dbReference>
<sequence length="119" mass="13698">MLSSTWTKIARGPAPQLYRLKMDGLFGGVAVQHGNNKPKSLHKTRRIWLPNIQKVKLYSAILDRMVDVNLTTRVLRTIDKKGGLDRYLLDSKEKHIASEFGLSLKRRLLRVLDKKKYIA</sequence>
<comment type="similarity">
    <text evidence="1">Belongs to the bacterial ribosomal protein bL28 family.</text>
</comment>
<keyword evidence="6" id="KW-1185">Reference proteome</keyword>
<dbReference type="PANTHER" id="PTHR13528">
    <property type="entry name" value="39S RIBOSOMAL PROTEIN L28, MITOCHONDRIAL"/>
    <property type="match status" value="1"/>
</dbReference>
<dbReference type="OrthoDB" id="361870at2759"/>
<proteinExistence type="inferred from homology"/>
<dbReference type="InterPro" id="IPR034704">
    <property type="entry name" value="Ribosomal_bL28/bL31-like_sf"/>
</dbReference>
<evidence type="ECO:0000313" key="5">
    <source>
        <dbReference type="EMBL" id="PIA13683.1"/>
    </source>
</evidence>
<dbReference type="AlphaFoldDB" id="A0A2G5B3S3"/>
<evidence type="ECO:0000256" key="4">
    <source>
        <dbReference type="ARBA" id="ARBA00035269"/>
    </source>
</evidence>
<dbReference type="PANTHER" id="PTHR13528:SF2">
    <property type="entry name" value="LARGE RIBOSOMAL SUBUNIT PROTEIN BL28M"/>
    <property type="match status" value="1"/>
</dbReference>
<accession>A0A2G5B3S3</accession>
<gene>
    <name evidence="5" type="ORF">COEREDRAFT_83285</name>
</gene>
<protein>
    <recommendedName>
        <fullName evidence="4">Large ribosomal subunit protein bL28m</fullName>
    </recommendedName>
</protein>
<dbReference type="InterPro" id="IPR037147">
    <property type="entry name" value="Ribosomal_bL28_sf"/>
</dbReference>
<reference evidence="5 6" key="1">
    <citation type="journal article" date="2015" name="Genome Biol. Evol.">
        <title>Phylogenomic analyses indicate that early fungi evolved digesting cell walls of algal ancestors of land plants.</title>
        <authorList>
            <person name="Chang Y."/>
            <person name="Wang S."/>
            <person name="Sekimoto S."/>
            <person name="Aerts A.L."/>
            <person name="Choi C."/>
            <person name="Clum A."/>
            <person name="LaButti K.M."/>
            <person name="Lindquist E.A."/>
            <person name="Yee Ngan C."/>
            <person name="Ohm R.A."/>
            <person name="Salamov A.A."/>
            <person name="Grigoriev I.V."/>
            <person name="Spatafora J.W."/>
            <person name="Berbee M.L."/>
        </authorList>
    </citation>
    <scope>NUCLEOTIDE SEQUENCE [LARGE SCALE GENOMIC DNA]</scope>
    <source>
        <strain evidence="5 6">NRRL 1564</strain>
    </source>
</reference>
<dbReference type="GO" id="GO:0003735">
    <property type="term" value="F:structural constituent of ribosome"/>
    <property type="evidence" value="ECO:0007669"/>
    <property type="project" value="InterPro"/>
</dbReference>
<dbReference type="Proteomes" id="UP000242474">
    <property type="component" value="Unassembled WGS sequence"/>
</dbReference>
<evidence type="ECO:0000256" key="2">
    <source>
        <dbReference type="ARBA" id="ARBA00022980"/>
    </source>
</evidence>
<dbReference type="Pfam" id="PF00830">
    <property type="entry name" value="Ribosomal_L28"/>
    <property type="match status" value="1"/>
</dbReference>
<dbReference type="Gene3D" id="2.30.170.40">
    <property type="entry name" value="Ribosomal protein L28/L24"/>
    <property type="match status" value="1"/>
</dbReference>
<dbReference type="STRING" id="763665.A0A2G5B3S3"/>
<name>A0A2G5B3S3_COERN</name>